<protein>
    <submittedName>
        <fullName evidence="1">Uncharacterized protein</fullName>
    </submittedName>
</protein>
<sequence length="100" mass="11394">MAKYGVILKLSSKGKSIEEADVPIIIDALDLKEVFHTLQEDMEIQIELEDFASQNYGELEFDAWKPIKIFQFTLTEDGEIDEGNEPSVVWEIGDGEVRMN</sequence>
<organism evidence="1">
    <name type="scientific">uncultured marine bacterium EB0_35D03</name>
    <dbReference type="NCBI Taxonomy" id="415435"/>
    <lineage>
        <taxon>Bacteria</taxon>
        <taxon>environmental samples</taxon>
    </lineage>
</organism>
<proteinExistence type="predicted"/>
<reference evidence="1" key="1">
    <citation type="journal article" date="2007" name="Environ. Microbiol.">
        <title>Proteorhodopsin photosystem gene clusters exhibit co-evolutionary trends and shared ancestry among diverse marine microbial phyla.</title>
        <authorList>
            <person name="McCarren J."/>
            <person name="Delong E.F."/>
        </authorList>
    </citation>
    <scope>NUCLEOTIDE SEQUENCE</scope>
</reference>
<evidence type="ECO:0000313" key="1">
    <source>
        <dbReference type="EMBL" id="ABL97560.1"/>
    </source>
</evidence>
<name>A4GHJ9_9BACT</name>
<dbReference type="AlphaFoldDB" id="A4GHJ9"/>
<gene>
    <name evidence="1" type="ORF">MBMO_EB0-35D03.0023</name>
</gene>
<accession>A4GHJ9</accession>
<dbReference type="EMBL" id="EF089397">
    <property type="protein sequence ID" value="ABL97560.1"/>
    <property type="molecule type" value="Genomic_DNA"/>
</dbReference>